<proteinExistence type="predicted"/>
<keyword evidence="3" id="KW-1185">Reference proteome</keyword>
<keyword evidence="1" id="KW-1133">Transmembrane helix</keyword>
<keyword evidence="1" id="KW-0812">Transmembrane</keyword>
<feature type="transmembrane region" description="Helical" evidence="1">
    <location>
        <begin position="7"/>
        <end position="27"/>
    </location>
</feature>
<dbReference type="EMBL" id="CP054705">
    <property type="protein sequence ID" value="QQK77590.1"/>
    <property type="molecule type" value="Genomic_DNA"/>
</dbReference>
<gene>
    <name evidence="2" type="ORF">HUG15_19720</name>
</gene>
<name>A0A7T6Z659_9BACI</name>
<dbReference type="Proteomes" id="UP000595823">
    <property type="component" value="Chromosome"/>
</dbReference>
<protein>
    <submittedName>
        <fullName evidence="2">Uncharacterized protein</fullName>
    </submittedName>
</protein>
<feature type="transmembrane region" description="Helical" evidence="1">
    <location>
        <begin position="33"/>
        <end position="53"/>
    </location>
</feature>
<feature type="transmembrane region" description="Helical" evidence="1">
    <location>
        <begin position="106"/>
        <end position="126"/>
    </location>
</feature>
<evidence type="ECO:0000313" key="3">
    <source>
        <dbReference type="Proteomes" id="UP000595823"/>
    </source>
</evidence>
<dbReference type="KEGG" id="scia:HUG15_19720"/>
<dbReference type="AlphaFoldDB" id="A0A7T6Z659"/>
<keyword evidence="1" id="KW-0472">Membrane</keyword>
<sequence length="145" mass="15745">MVNVSLFLILSIVVGLIISIYGLNIYSMSDGQALQWTTLTVLLIIATAGIVRFAFSAGPFIGWLVSIGLMVFFMTPLLDMAMPNFSTTNPVAELYMAIQYGNQGEFIAGTIILGVISLLVLSVPFIQKAFSSAKAKSKEDDYYEA</sequence>
<evidence type="ECO:0000256" key="1">
    <source>
        <dbReference type="SAM" id="Phobius"/>
    </source>
</evidence>
<accession>A0A7T6Z659</accession>
<organism evidence="2 3">
    <name type="scientific">Salicibibacter cibarius</name>
    <dbReference type="NCBI Taxonomy" id="2743000"/>
    <lineage>
        <taxon>Bacteria</taxon>
        <taxon>Bacillati</taxon>
        <taxon>Bacillota</taxon>
        <taxon>Bacilli</taxon>
        <taxon>Bacillales</taxon>
        <taxon>Bacillaceae</taxon>
        <taxon>Salicibibacter</taxon>
    </lineage>
</organism>
<evidence type="ECO:0000313" key="2">
    <source>
        <dbReference type="EMBL" id="QQK77590.1"/>
    </source>
</evidence>
<feature type="transmembrane region" description="Helical" evidence="1">
    <location>
        <begin position="60"/>
        <end position="78"/>
    </location>
</feature>
<reference evidence="2 3" key="1">
    <citation type="submission" date="2020-06" db="EMBL/GenBank/DDBJ databases">
        <title>Genomic analysis of Salicibibacter sp. NKC5-3.</title>
        <authorList>
            <person name="Oh Y.J."/>
        </authorList>
    </citation>
    <scope>NUCLEOTIDE SEQUENCE [LARGE SCALE GENOMIC DNA]</scope>
    <source>
        <strain evidence="2 3">NKC5-3</strain>
    </source>
</reference>